<sequence length="58" mass="6409">LHKKASREPSSLNEKHVAAVQNSGVFQRGRCRHLFLVCTAEILELGEGQQGADKGLFF</sequence>
<reference evidence="1 2" key="1">
    <citation type="submission" date="2024-05" db="EMBL/GenBank/DDBJ databases">
        <title>A high-quality chromosomal-level genome assembly of Topmouth culter (Culter alburnus).</title>
        <authorList>
            <person name="Zhao H."/>
        </authorList>
    </citation>
    <scope>NUCLEOTIDE SEQUENCE [LARGE SCALE GENOMIC DNA]</scope>
    <source>
        <strain evidence="1">CATC2023</strain>
        <tissue evidence="1">Muscle</tissue>
    </source>
</reference>
<name>A0AAW1ZN22_CULAL</name>
<keyword evidence="2" id="KW-1185">Reference proteome</keyword>
<protein>
    <submittedName>
        <fullName evidence="1">Uncharacterized protein</fullName>
    </submittedName>
</protein>
<comment type="caution">
    <text evidence="1">The sequence shown here is derived from an EMBL/GenBank/DDBJ whole genome shotgun (WGS) entry which is preliminary data.</text>
</comment>
<proteinExistence type="predicted"/>
<gene>
    <name evidence="1" type="ORF">ABG768_009280</name>
</gene>
<dbReference type="EMBL" id="JAWDJR010000016">
    <property type="protein sequence ID" value="KAK9961495.1"/>
    <property type="molecule type" value="Genomic_DNA"/>
</dbReference>
<evidence type="ECO:0000313" key="1">
    <source>
        <dbReference type="EMBL" id="KAK9961495.1"/>
    </source>
</evidence>
<evidence type="ECO:0000313" key="2">
    <source>
        <dbReference type="Proteomes" id="UP001479290"/>
    </source>
</evidence>
<dbReference type="AlphaFoldDB" id="A0AAW1ZN22"/>
<dbReference type="Proteomes" id="UP001479290">
    <property type="component" value="Unassembled WGS sequence"/>
</dbReference>
<accession>A0AAW1ZN22</accession>
<feature type="non-terminal residue" evidence="1">
    <location>
        <position position="1"/>
    </location>
</feature>
<organism evidence="1 2">
    <name type="scientific">Culter alburnus</name>
    <name type="common">Topmouth culter</name>
    <dbReference type="NCBI Taxonomy" id="194366"/>
    <lineage>
        <taxon>Eukaryota</taxon>
        <taxon>Metazoa</taxon>
        <taxon>Chordata</taxon>
        <taxon>Craniata</taxon>
        <taxon>Vertebrata</taxon>
        <taxon>Euteleostomi</taxon>
        <taxon>Actinopterygii</taxon>
        <taxon>Neopterygii</taxon>
        <taxon>Teleostei</taxon>
        <taxon>Ostariophysi</taxon>
        <taxon>Cypriniformes</taxon>
        <taxon>Xenocyprididae</taxon>
        <taxon>Xenocypridinae</taxon>
        <taxon>Culter</taxon>
    </lineage>
</organism>